<organism evidence="1 2">
    <name type="scientific">Escherichia phage A5-4</name>
    <dbReference type="NCBI Taxonomy" id="2996162"/>
    <lineage>
        <taxon>Viruses</taxon>
        <taxon>Duplodnaviria</taxon>
        <taxon>Heunggongvirae</taxon>
        <taxon>Uroviricota</taxon>
        <taxon>Caudoviricetes</taxon>
        <taxon>Vequintavirinae</taxon>
    </lineage>
</organism>
<protein>
    <submittedName>
        <fullName evidence="1">Uncharacterized protein</fullName>
    </submittedName>
</protein>
<proteinExistence type="predicted"/>
<accession>A0AAE9Q1Z2</accession>
<dbReference type="EMBL" id="OP744025">
    <property type="protein sequence ID" value="UZZ64308.1"/>
    <property type="molecule type" value="Genomic_DNA"/>
</dbReference>
<evidence type="ECO:0000313" key="1">
    <source>
        <dbReference type="EMBL" id="UZZ64308.1"/>
    </source>
</evidence>
<evidence type="ECO:0000313" key="2">
    <source>
        <dbReference type="Proteomes" id="UP001236076"/>
    </source>
</evidence>
<gene>
    <name evidence="1" type="ORF">A54_68</name>
</gene>
<dbReference type="Proteomes" id="UP001236076">
    <property type="component" value="Segment"/>
</dbReference>
<reference evidence="1 2" key="1">
    <citation type="submission" date="2022-10" db="EMBL/GenBank/DDBJ databases">
        <authorList>
            <person name="Cortes-Martin A."/>
            <person name="Buttimer C.T.H."/>
            <person name="Hill C."/>
        </authorList>
    </citation>
    <scope>NUCLEOTIDE SEQUENCE [LARGE SCALE GENOMIC DNA]</scope>
</reference>
<sequence>MIKVIALTALLCIPFLAHGTKFYGANLIDCKAHMLDHETGNKFLKPFQINPAAFSDGVLYQEGKASTLIMHYDPATKKGSLSIQVGEVEEFSGEIVCN</sequence>
<keyword evidence="2" id="KW-1185">Reference proteome</keyword>
<name>A0AAE9Q1Z2_9CAUD</name>